<dbReference type="EC" id="2.8.1.1" evidence="5"/>
<dbReference type="SUPFAM" id="SSF52821">
    <property type="entry name" value="Rhodanese/Cell cycle control phosphatase"/>
    <property type="match status" value="2"/>
</dbReference>
<dbReference type="PANTHER" id="PTHR11364">
    <property type="entry name" value="THIOSULFATE SULFERTANSFERASE"/>
    <property type="match status" value="1"/>
</dbReference>
<evidence type="ECO:0000256" key="2">
    <source>
        <dbReference type="ARBA" id="ARBA00022737"/>
    </source>
</evidence>
<evidence type="ECO:0000313" key="5">
    <source>
        <dbReference type="EMBL" id="MBB2976252.1"/>
    </source>
</evidence>
<name>A0A7W4YNK1_9MICO</name>
<dbReference type="SMART" id="SM00450">
    <property type="entry name" value="RHOD"/>
    <property type="match status" value="2"/>
</dbReference>
<evidence type="ECO:0000256" key="1">
    <source>
        <dbReference type="ARBA" id="ARBA00022679"/>
    </source>
</evidence>
<dbReference type="CDD" id="cd01449">
    <property type="entry name" value="TST_Repeat_2"/>
    <property type="match status" value="1"/>
</dbReference>
<dbReference type="AlphaFoldDB" id="A0A7W4YNK1"/>
<proteinExistence type="predicted"/>
<dbReference type="Pfam" id="PF00581">
    <property type="entry name" value="Rhodanese"/>
    <property type="match status" value="2"/>
</dbReference>
<dbReference type="CDD" id="cd01448">
    <property type="entry name" value="TST_Repeat_1"/>
    <property type="match status" value="1"/>
</dbReference>
<reference evidence="5 6" key="1">
    <citation type="submission" date="2020-08" db="EMBL/GenBank/DDBJ databases">
        <title>Sequencing the genomes of 1000 actinobacteria strains.</title>
        <authorList>
            <person name="Klenk H.-P."/>
        </authorList>
    </citation>
    <scope>NUCLEOTIDE SEQUENCE [LARGE SCALE GENOMIC DNA]</scope>
    <source>
        <strain evidence="5 6">DSM 27099</strain>
    </source>
</reference>
<feature type="domain" description="Rhodanese" evidence="4">
    <location>
        <begin position="172"/>
        <end position="277"/>
    </location>
</feature>
<keyword evidence="5" id="KW-0670">Pyruvate</keyword>
<dbReference type="PANTHER" id="PTHR11364:SF27">
    <property type="entry name" value="SULFURTRANSFERASE"/>
    <property type="match status" value="1"/>
</dbReference>
<gene>
    <name evidence="5" type="ORF">FHX49_001826</name>
</gene>
<dbReference type="PROSITE" id="PS50206">
    <property type="entry name" value="RHODANESE_3"/>
    <property type="match status" value="2"/>
</dbReference>
<dbReference type="InterPro" id="IPR045078">
    <property type="entry name" value="TST/MPST-like"/>
</dbReference>
<feature type="region of interest" description="Disordered" evidence="3">
    <location>
        <begin position="269"/>
        <end position="291"/>
    </location>
</feature>
<keyword evidence="6" id="KW-1185">Reference proteome</keyword>
<keyword evidence="1 5" id="KW-0808">Transferase</keyword>
<dbReference type="GO" id="GO:0016784">
    <property type="term" value="F:3-mercaptopyruvate sulfurtransferase activity"/>
    <property type="evidence" value="ECO:0007669"/>
    <property type="project" value="UniProtKB-EC"/>
</dbReference>
<accession>A0A7W4YNK1</accession>
<evidence type="ECO:0000259" key="4">
    <source>
        <dbReference type="PROSITE" id="PS50206"/>
    </source>
</evidence>
<dbReference type="Gene3D" id="3.40.250.10">
    <property type="entry name" value="Rhodanese-like domain"/>
    <property type="match status" value="2"/>
</dbReference>
<dbReference type="GO" id="GO:0004792">
    <property type="term" value="F:thiosulfate-cyanide sulfurtransferase activity"/>
    <property type="evidence" value="ECO:0007669"/>
    <property type="project" value="UniProtKB-EC"/>
</dbReference>
<sequence length="291" mass="30724">MAASSALPLISVDELHTRLEAGDGIRLLDVRYRLEQPDGLPDHRAGHLPGAVYVDMDTELAMHGDASEGRHPVPSHDVLQDAARRWGLNDGDAVVVYDDYRSVSAARAWWLLTHSGVENVRVLNGGLSAWTAAGLPLEAGEVVPAPGSIKLQELSRGIATIDDAESWPARGILIDVRAPERYRGESEPYDPIAGHIPGAVNLPAGAYLDGDGFAAPDAIREALAGVGVTDDSTVAAYCGSGLTAAHFALAGAVTGVDVTIFPGSWSQWSNTPGRPVATGPTPWQYRDDTNP</sequence>
<feature type="domain" description="Rhodanese" evidence="4">
    <location>
        <begin position="21"/>
        <end position="139"/>
    </location>
</feature>
<dbReference type="EC" id="2.8.1.2" evidence="5"/>
<protein>
    <submittedName>
        <fullName evidence="5">Thiosulfate/3-mercaptopyruvate sulfurtransferase</fullName>
        <ecNumber evidence="5">2.8.1.1</ecNumber>
        <ecNumber evidence="5">2.8.1.2</ecNumber>
    </submittedName>
</protein>
<dbReference type="InterPro" id="IPR036873">
    <property type="entry name" value="Rhodanese-like_dom_sf"/>
</dbReference>
<dbReference type="EMBL" id="JACHWQ010000005">
    <property type="protein sequence ID" value="MBB2976252.1"/>
    <property type="molecule type" value="Genomic_DNA"/>
</dbReference>
<keyword evidence="2" id="KW-0677">Repeat</keyword>
<evidence type="ECO:0000256" key="3">
    <source>
        <dbReference type="SAM" id="MobiDB-lite"/>
    </source>
</evidence>
<comment type="caution">
    <text evidence="5">The sequence shown here is derived from an EMBL/GenBank/DDBJ whole genome shotgun (WGS) entry which is preliminary data.</text>
</comment>
<dbReference type="InterPro" id="IPR001763">
    <property type="entry name" value="Rhodanese-like_dom"/>
</dbReference>
<dbReference type="RefSeq" id="WP_165138975.1">
    <property type="nucleotide sequence ID" value="NZ_CP049255.1"/>
</dbReference>
<dbReference type="Proteomes" id="UP000529310">
    <property type="component" value="Unassembled WGS sequence"/>
</dbReference>
<evidence type="ECO:0000313" key="6">
    <source>
        <dbReference type="Proteomes" id="UP000529310"/>
    </source>
</evidence>
<organism evidence="5 6">
    <name type="scientific">Microbacterium endophyticum</name>
    <dbReference type="NCBI Taxonomy" id="1526412"/>
    <lineage>
        <taxon>Bacteria</taxon>
        <taxon>Bacillati</taxon>
        <taxon>Actinomycetota</taxon>
        <taxon>Actinomycetes</taxon>
        <taxon>Micrococcales</taxon>
        <taxon>Microbacteriaceae</taxon>
        <taxon>Microbacterium</taxon>
    </lineage>
</organism>